<dbReference type="Proteomes" id="UP000593565">
    <property type="component" value="Unassembled WGS sequence"/>
</dbReference>
<evidence type="ECO:0000313" key="2">
    <source>
        <dbReference type="Proteomes" id="UP000593565"/>
    </source>
</evidence>
<evidence type="ECO:0000313" key="1">
    <source>
        <dbReference type="EMBL" id="KAF4070146.1"/>
    </source>
</evidence>
<dbReference type="EMBL" id="JAAGNN010000062">
    <property type="protein sequence ID" value="KAF4070146.1"/>
    <property type="molecule type" value="Genomic_DNA"/>
</dbReference>
<dbReference type="AlphaFoldDB" id="A0A7J5ZI60"/>
<reference evidence="1 2" key="1">
    <citation type="submission" date="2020-02" db="EMBL/GenBank/DDBJ databases">
        <title>A chromosome-scale genome assembly of the black bullhead catfish (Ameiurus melas).</title>
        <authorList>
            <person name="Wen M."/>
            <person name="Zham M."/>
            <person name="Cabau C."/>
            <person name="Klopp C."/>
            <person name="Donnadieu C."/>
            <person name="Roques C."/>
            <person name="Bouchez O."/>
            <person name="Lampietro C."/>
            <person name="Jouanno E."/>
            <person name="Herpin A."/>
            <person name="Louis A."/>
            <person name="Berthelot C."/>
            <person name="Parey E."/>
            <person name="Roest-Crollius H."/>
            <person name="Braasch I."/>
            <person name="Postlethwait J."/>
            <person name="Robinson-Rechavi M."/>
            <person name="Echchiki A."/>
            <person name="Begum T."/>
            <person name="Montfort J."/>
            <person name="Schartl M."/>
            <person name="Bobe J."/>
            <person name="Guiguen Y."/>
        </authorList>
    </citation>
    <scope>NUCLEOTIDE SEQUENCE [LARGE SCALE GENOMIC DNA]</scope>
    <source>
        <strain evidence="1">M_S1</strain>
        <tissue evidence="1">Blood</tissue>
    </source>
</reference>
<keyword evidence="2" id="KW-1185">Reference proteome</keyword>
<proteinExistence type="predicted"/>
<gene>
    <name evidence="1" type="ORF">AMELA_G00296760</name>
</gene>
<organism evidence="1 2">
    <name type="scientific">Ameiurus melas</name>
    <name type="common">Black bullhead</name>
    <name type="synonym">Silurus melas</name>
    <dbReference type="NCBI Taxonomy" id="219545"/>
    <lineage>
        <taxon>Eukaryota</taxon>
        <taxon>Metazoa</taxon>
        <taxon>Chordata</taxon>
        <taxon>Craniata</taxon>
        <taxon>Vertebrata</taxon>
        <taxon>Euteleostomi</taxon>
        <taxon>Actinopterygii</taxon>
        <taxon>Neopterygii</taxon>
        <taxon>Teleostei</taxon>
        <taxon>Ostariophysi</taxon>
        <taxon>Siluriformes</taxon>
        <taxon>Ictaluridae</taxon>
        <taxon>Ameiurus</taxon>
    </lineage>
</organism>
<comment type="caution">
    <text evidence="1">The sequence shown here is derived from an EMBL/GenBank/DDBJ whole genome shotgun (WGS) entry which is preliminary data.</text>
</comment>
<protein>
    <submittedName>
        <fullName evidence="1">Uncharacterized protein</fullName>
    </submittedName>
</protein>
<sequence>MPLACSKWNVLAWCCLGYFPIFSGWRSWYEMKLTSHVATGGVVDLLMKQTCCIATRGVVVELHKTHCYTICQQQKKEIKSTKNVKEKSKKNFKRYVLFVIFEILSLDKPCNELIKNNTPVSPDQQIQ</sequence>
<name>A0A7J5ZI60_AMEME</name>
<accession>A0A7J5ZI60</accession>